<dbReference type="EMBL" id="JAOQKE010000016">
    <property type="protein sequence ID" value="MCU6725974.1"/>
    <property type="molecule type" value="Genomic_DNA"/>
</dbReference>
<proteinExistence type="predicted"/>
<evidence type="ECO:0000313" key="1">
    <source>
        <dbReference type="EMBL" id="MCU6725974.1"/>
    </source>
</evidence>
<gene>
    <name evidence="1" type="ORF">OCV47_11570</name>
</gene>
<keyword evidence="2" id="KW-1185">Reference proteome</keyword>
<organism evidence="1 2">
    <name type="scientific">Muricoprocola aceti</name>
    <dbReference type="NCBI Taxonomy" id="2981772"/>
    <lineage>
        <taxon>Bacteria</taxon>
        <taxon>Bacillati</taxon>
        <taxon>Bacillota</taxon>
        <taxon>Clostridia</taxon>
        <taxon>Lachnospirales</taxon>
        <taxon>Lachnospiraceae</taxon>
        <taxon>Muricoprocola</taxon>
    </lineage>
</organism>
<sequence length="40" mass="4972">MALKEDLTDVILQPAFGEQMKDVIEYRAMDYYRRRYEEKR</sequence>
<evidence type="ECO:0000313" key="2">
    <source>
        <dbReference type="Proteomes" id="UP001652338"/>
    </source>
</evidence>
<accession>A0ABT2SN87</accession>
<name>A0ABT2SN87_9FIRM</name>
<protein>
    <submittedName>
        <fullName evidence="1">Uncharacterized protein</fullName>
    </submittedName>
</protein>
<dbReference type="RefSeq" id="WP_262655219.1">
    <property type="nucleotide sequence ID" value="NZ_JAOQKE010000016.1"/>
</dbReference>
<dbReference type="Proteomes" id="UP001652338">
    <property type="component" value="Unassembled WGS sequence"/>
</dbReference>
<comment type="caution">
    <text evidence="1">The sequence shown here is derived from an EMBL/GenBank/DDBJ whole genome shotgun (WGS) entry which is preliminary data.</text>
</comment>
<reference evidence="1 2" key="1">
    <citation type="journal article" date="2021" name="ISME Commun">
        <title>Automated analysis of genomic sequences facilitates high-throughput and comprehensive description of bacteria.</title>
        <authorList>
            <person name="Hitch T.C.A."/>
        </authorList>
    </citation>
    <scope>NUCLEOTIDE SEQUENCE [LARGE SCALE GENOMIC DNA]</scope>
    <source>
        <strain evidence="1 2">Sanger_29</strain>
    </source>
</reference>